<dbReference type="PANTHER" id="PTHR48043:SF114">
    <property type="entry name" value="IP04436P-RELATED"/>
    <property type="match status" value="1"/>
</dbReference>
<dbReference type="InterPro" id="IPR050271">
    <property type="entry name" value="UDP-glycosyltransferase"/>
</dbReference>
<comment type="similarity">
    <text evidence="2 11">Belongs to the UDP-glycosyltransferase family.</text>
</comment>
<evidence type="ECO:0000256" key="3">
    <source>
        <dbReference type="ARBA" id="ARBA00022676"/>
    </source>
</evidence>
<dbReference type="GO" id="GO:0015020">
    <property type="term" value="F:glucuronosyltransferase activity"/>
    <property type="evidence" value="ECO:0007669"/>
    <property type="project" value="UniProtKB-EC"/>
</dbReference>
<dbReference type="SUPFAM" id="SSF53756">
    <property type="entry name" value="UDP-Glycosyltransferase/glycogen phosphorylase"/>
    <property type="match status" value="1"/>
</dbReference>
<evidence type="ECO:0000256" key="4">
    <source>
        <dbReference type="ARBA" id="ARBA00022679"/>
    </source>
</evidence>
<comment type="subcellular location">
    <subcellularLocation>
        <location evidence="10">Endomembrane system</location>
        <topology evidence="10">Single-pass type I membrane protein</topology>
    </subcellularLocation>
    <subcellularLocation>
        <location evidence="1">Endoplasmic reticulum</location>
    </subcellularLocation>
    <subcellularLocation>
        <location evidence="12">Membrane</location>
        <topology evidence="12">Single-pass membrane protein</topology>
    </subcellularLocation>
</comment>
<dbReference type="EMBL" id="GFXV01005857">
    <property type="protein sequence ID" value="MBW17662.1"/>
    <property type="molecule type" value="Transcribed_RNA"/>
</dbReference>
<dbReference type="InterPro" id="IPR002213">
    <property type="entry name" value="UDP_glucos_trans"/>
</dbReference>
<dbReference type="InterPro" id="IPR035595">
    <property type="entry name" value="UDP_glycos_trans_CS"/>
</dbReference>
<comment type="catalytic activity">
    <reaction evidence="12">
        <text>glucuronate acceptor + UDP-alpha-D-glucuronate = acceptor beta-D-glucuronoside + UDP + H(+)</text>
        <dbReference type="Rhea" id="RHEA:21032"/>
        <dbReference type="ChEBI" id="CHEBI:15378"/>
        <dbReference type="ChEBI" id="CHEBI:58052"/>
        <dbReference type="ChEBI" id="CHEBI:58223"/>
        <dbReference type="ChEBI" id="CHEBI:132367"/>
        <dbReference type="ChEBI" id="CHEBI:132368"/>
        <dbReference type="EC" id="2.4.1.17"/>
    </reaction>
</comment>
<keyword evidence="12" id="KW-0732">Signal</keyword>
<evidence type="ECO:0000313" key="13">
    <source>
        <dbReference type="EMBL" id="MBW17662.1"/>
    </source>
</evidence>
<evidence type="ECO:0000256" key="9">
    <source>
        <dbReference type="ARBA" id="ARBA00023180"/>
    </source>
</evidence>
<gene>
    <name evidence="13" type="primary">UGT2A3_0</name>
</gene>
<keyword evidence="6" id="KW-0256">Endoplasmic reticulum</keyword>
<keyword evidence="9" id="KW-0325">Glycoprotein</keyword>
<dbReference type="CDD" id="cd03784">
    <property type="entry name" value="GT1_Gtf-like"/>
    <property type="match status" value="1"/>
</dbReference>
<proteinExistence type="inferred from homology"/>
<feature type="signal peptide" evidence="12">
    <location>
        <begin position="1"/>
        <end position="27"/>
    </location>
</feature>
<evidence type="ECO:0000256" key="8">
    <source>
        <dbReference type="ARBA" id="ARBA00023136"/>
    </source>
</evidence>
<dbReference type="PANTHER" id="PTHR48043">
    <property type="entry name" value="EG:EG0003.4 PROTEIN-RELATED"/>
    <property type="match status" value="1"/>
</dbReference>
<keyword evidence="3 11" id="KW-0328">Glycosyltransferase</keyword>
<dbReference type="AlphaFoldDB" id="A0A2H8TVS6"/>
<name>A0A2H8TVS6_9HEMI</name>
<keyword evidence="7 12" id="KW-1133">Transmembrane helix</keyword>
<evidence type="ECO:0000256" key="2">
    <source>
        <dbReference type="ARBA" id="ARBA00009995"/>
    </source>
</evidence>
<dbReference type="PROSITE" id="PS00375">
    <property type="entry name" value="UDPGT"/>
    <property type="match status" value="1"/>
</dbReference>
<feature type="chain" id="PRO_5013985588" description="UDP-glucuronosyltransferase" evidence="12">
    <location>
        <begin position="28"/>
        <end position="520"/>
    </location>
</feature>
<protein>
    <recommendedName>
        <fullName evidence="12">UDP-glucuronosyltransferase</fullName>
        <ecNumber evidence="12">2.4.1.17</ecNumber>
    </recommendedName>
</protein>
<dbReference type="EC" id="2.4.1.17" evidence="12"/>
<dbReference type="OrthoDB" id="5835829at2759"/>
<evidence type="ECO:0000256" key="7">
    <source>
        <dbReference type="ARBA" id="ARBA00022989"/>
    </source>
</evidence>
<dbReference type="Pfam" id="PF00201">
    <property type="entry name" value="UDPGT"/>
    <property type="match status" value="1"/>
</dbReference>
<dbReference type="GO" id="GO:0016020">
    <property type="term" value="C:membrane"/>
    <property type="evidence" value="ECO:0007669"/>
    <property type="project" value="UniProtKB-SubCell"/>
</dbReference>
<dbReference type="FunFam" id="3.40.50.2000:FF:000050">
    <property type="entry name" value="UDP-glucuronosyltransferase"/>
    <property type="match status" value="1"/>
</dbReference>
<sequence>MVNTDAITTFCLLVAAAVAAGSRSASAARVLGVFPHHGYSHHMVFLPYLRALADRGHDVHVISNFDSAHPNITDISVAGSMPMSNNEVPIQHTARGFGVVGALKDMFYLYGLARTTEGLFDVPAVRSLLDDRAASFDLIVAEHFNTELSLGFVAKYRAPFVLLSSCPLTAWTLPLVGQSQHAAFRPSLLSGLPVRMDFGQRLVNAAVAASTAAAFWLLHRPWSQRTLEKRMGLDVSLEELASNVSLVLANTHWSLHGASPTAAAVKEVGGMHIAPRKQLPLDIQKYIDEAENGVIYFCMGSLLRGETFSAEKRQMFLNVFNKIPQRVLWKWEGELPGKPSNVMIRKWMPQRDILAHPNVKLFISHGGLLGTTEAVYEGVPILSMPIFGDQMTNIKAVVSKGAAELMNYGDLNEDEIYMKITSMLTNPEYRQKAKELSEAFRDRPMSPLETAVYWTEYVIRHKGAPQLRSAAVGMPWYQYYLIDVLVVIFLTVTTIFVLLYCLIFKVLLRLFNRKSKQKKS</sequence>
<organism evidence="13">
    <name type="scientific">Melanaphis sacchari</name>
    <dbReference type="NCBI Taxonomy" id="742174"/>
    <lineage>
        <taxon>Eukaryota</taxon>
        <taxon>Metazoa</taxon>
        <taxon>Ecdysozoa</taxon>
        <taxon>Arthropoda</taxon>
        <taxon>Hexapoda</taxon>
        <taxon>Insecta</taxon>
        <taxon>Pterygota</taxon>
        <taxon>Neoptera</taxon>
        <taxon>Paraneoptera</taxon>
        <taxon>Hemiptera</taxon>
        <taxon>Sternorrhyncha</taxon>
        <taxon>Aphidomorpha</taxon>
        <taxon>Aphidoidea</taxon>
        <taxon>Aphididae</taxon>
        <taxon>Aphidini</taxon>
        <taxon>Melanaphis</taxon>
    </lineage>
</organism>
<evidence type="ECO:0000256" key="1">
    <source>
        <dbReference type="ARBA" id="ARBA00004240"/>
    </source>
</evidence>
<evidence type="ECO:0000256" key="6">
    <source>
        <dbReference type="ARBA" id="ARBA00022824"/>
    </source>
</evidence>
<feature type="transmembrane region" description="Helical" evidence="12">
    <location>
        <begin position="479"/>
        <end position="508"/>
    </location>
</feature>
<keyword evidence="5 12" id="KW-0812">Transmembrane</keyword>
<evidence type="ECO:0000256" key="5">
    <source>
        <dbReference type="ARBA" id="ARBA00022692"/>
    </source>
</evidence>
<evidence type="ECO:0000256" key="12">
    <source>
        <dbReference type="RuleBase" id="RU362059"/>
    </source>
</evidence>
<evidence type="ECO:0000256" key="11">
    <source>
        <dbReference type="RuleBase" id="RU003718"/>
    </source>
</evidence>
<keyword evidence="8 12" id="KW-0472">Membrane</keyword>
<dbReference type="Gene3D" id="3.40.50.2000">
    <property type="entry name" value="Glycogen Phosphorylase B"/>
    <property type="match status" value="2"/>
</dbReference>
<evidence type="ECO:0000256" key="10">
    <source>
        <dbReference type="ARBA" id="ARBA00046288"/>
    </source>
</evidence>
<keyword evidence="4 11" id="KW-0808">Transferase</keyword>
<dbReference type="GO" id="GO:0005783">
    <property type="term" value="C:endoplasmic reticulum"/>
    <property type="evidence" value="ECO:0007669"/>
    <property type="project" value="UniProtKB-SubCell"/>
</dbReference>
<accession>A0A2H8TVS6</accession>
<reference evidence="13" key="1">
    <citation type="submission" date="2017-10" db="EMBL/GenBank/DDBJ databases">
        <title>Transcriptome Assembly of Sugarcane Aphid Adults.</title>
        <authorList>
            <person name="Scully E.D."/>
            <person name="Palmer N.A."/>
            <person name="Geib S.M."/>
            <person name="Sarath G."/>
            <person name="Sattler S.E."/>
        </authorList>
    </citation>
    <scope>NUCLEOTIDE SEQUENCE</scope>
    <source>
        <tissue evidence="13">Whole body</tissue>
    </source>
</reference>